<gene>
    <name evidence="4" type="ORF">GBAR_LOCUS15450</name>
</gene>
<proteinExistence type="inferred from homology"/>
<comment type="similarity">
    <text evidence="1">Belongs to the ATG101 family.</text>
</comment>
<evidence type="ECO:0000256" key="3">
    <source>
        <dbReference type="ARBA" id="ARBA00023006"/>
    </source>
</evidence>
<dbReference type="Pfam" id="PF07855">
    <property type="entry name" value="ATG101"/>
    <property type="match status" value="1"/>
</dbReference>
<dbReference type="PANTHER" id="PTHR13292:SF0">
    <property type="entry name" value="AUTOPHAGY-RELATED PROTEIN 101"/>
    <property type="match status" value="1"/>
</dbReference>
<dbReference type="GO" id="GO:1990316">
    <property type="term" value="C:Atg1/ULK1 kinase complex"/>
    <property type="evidence" value="ECO:0007669"/>
    <property type="project" value="TreeGrafter"/>
</dbReference>
<evidence type="ECO:0000256" key="1">
    <source>
        <dbReference type="ARBA" id="ARBA00007130"/>
    </source>
</evidence>
<reference evidence="4" key="1">
    <citation type="submission" date="2023-03" db="EMBL/GenBank/DDBJ databases">
        <authorList>
            <person name="Steffen K."/>
            <person name="Cardenas P."/>
        </authorList>
    </citation>
    <scope>NUCLEOTIDE SEQUENCE</scope>
</reference>
<keyword evidence="3" id="KW-0072">Autophagy</keyword>
<dbReference type="InterPro" id="IPR012445">
    <property type="entry name" value="ATG101"/>
</dbReference>
<evidence type="ECO:0000256" key="2">
    <source>
        <dbReference type="ARBA" id="ARBA00018874"/>
    </source>
</evidence>
<evidence type="ECO:0000313" key="5">
    <source>
        <dbReference type="Proteomes" id="UP001174909"/>
    </source>
</evidence>
<dbReference type="GO" id="GO:0000407">
    <property type="term" value="C:phagophore assembly site"/>
    <property type="evidence" value="ECO:0007669"/>
    <property type="project" value="TreeGrafter"/>
</dbReference>
<evidence type="ECO:0000313" key="4">
    <source>
        <dbReference type="EMBL" id="CAI8026979.1"/>
    </source>
</evidence>
<dbReference type="GO" id="GO:0000045">
    <property type="term" value="P:autophagosome assembly"/>
    <property type="evidence" value="ECO:0007669"/>
    <property type="project" value="TreeGrafter"/>
</dbReference>
<dbReference type="PANTHER" id="PTHR13292">
    <property type="entry name" value="AUTOPHAGY-RELATED PROTEIN 101"/>
    <property type="match status" value="1"/>
</dbReference>
<dbReference type="EMBL" id="CASHTH010002253">
    <property type="protein sequence ID" value="CAI8026979.1"/>
    <property type="molecule type" value="Genomic_DNA"/>
</dbReference>
<dbReference type="Proteomes" id="UP001174909">
    <property type="component" value="Unassembled WGS sequence"/>
</dbReference>
<protein>
    <recommendedName>
        <fullName evidence="2">Autophagy-related protein 101</fullName>
    </recommendedName>
</protein>
<sequence>MNTRSHDMEMVVAARQVEEVTKALFHTILLHRTTGKYEYSSRHSGTFSVGVVGMEDVDLSTLDFTYVRCTSRELDQWLSQQIEGLPSSLCQPDSPKTGKITLEFYERKKGRWLLPAENVSWEVWHLILSLTEPTSEEEWEECQQCVAEKLATTVQYITDVVNRPEYIPRNPTAENLPNVFDIRFPEVQPYLHRIVIGGAEETVAGRMQKLIRNISGYQM</sequence>
<organism evidence="4 5">
    <name type="scientific">Geodia barretti</name>
    <name type="common">Barrett's horny sponge</name>
    <dbReference type="NCBI Taxonomy" id="519541"/>
    <lineage>
        <taxon>Eukaryota</taxon>
        <taxon>Metazoa</taxon>
        <taxon>Porifera</taxon>
        <taxon>Demospongiae</taxon>
        <taxon>Heteroscleromorpha</taxon>
        <taxon>Tetractinellida</taxon>
        <taxon>Astrophorina</taxon>
        <taxon>Geodiidae</taxon>
        <taxon>Geodia</taxon>
    </lineage>
</organism>
<dbReference type="GO" id="GO:0019901">
    <property type="term" value="F:protein kinase binding"/>
    <property type="evidence" value="ECO:0007669"/>
    <property type="project" value="TreeGrafter"/>
</dbReference>
<comment type="caution">
    <text evidence="4">The sequence shown here is derived from an EMBL/GenBank/DDBJ whole genome shotgun (WGS) entry which is preliminary data.</text>
</comment>
<dbReference type="AlphaFoldDB" id="A0AA35WNJ3"/>
<accession>A0AA35WNJ3</accession>
<keyword evidence="5" id="KW-1185">Reference proteome</keyword>
<name>A0AA35WNJ3_GEOBA</name>